<dbReference type="SUPFAM" id="SSF53649">
    <property type="entry name" value="Alkaline phosphatase-like"/>
    <property type="match status" value="1"/>
</dbReference>
<dbReference type="PANTHER" id="PTHR42693">
    <property type="entry name" value="ARYLSULFATASE FAMILY MEMBER"/>
    <property type="match status" value="1"/>
</dbReference>
<organism evidence="7">
    <name type="scientific">marine metagenome</name>
    <dbReference type="NCBI Taxonomy" id="408172"/>
    <lineage>
        <taxon>unclassified sequences</taxon>
        <taxon>metagenomes</taxon>
        <taxon>ecological metagenomes</taxon>
    </lineage>
</organism>
<dbReference type="GO" id="GO:0046872">
    <property type="term" value="F:metal ion binding"/>
    <property type="evidence" value="ECO:0007669"/>
    <property type="project" value="UniProtKB-KW"/>
</dbReference>
<keyword evidence="4" id="KW-0106">Calcium</keyword>
<dbReference type="InterPro" id="IPR024607">
    <property type="entry name" value="Sulfatase_CS"/>
</dbReference>
<protein>
    <recommendedName>
        <fullName evidence="6">Sulfatase N-terminal domain-containing protein</fullName>
    </recommendedName>
</protein>
<sequence length="773" mass="88994">MRKFFLLTAIVEILAGLVLFFAADKIPEFNNASQLTLGFAKMYGVSAFSLGLFALYVWKFFEIKRLHKPFLVIFSIFNIGVAFSVINSYLNSGFENPAPGILHLILGCIALYFLFKKKNINNNLKKLILYSFLFFITCLFTTNSTLLGLPIFVDTESLIRILTLFLIFIFPGLWAINKVALSYSKNTLKQILFISLSGTILAWILQLIELQLYHTEINVNSPIGFFEDEFNRSWKYILPTLFIAETIWFYLKNKLKFVFIGSSLIIIILSISFYNSFIYSDSKPSIYPEISYDNNNKPNIILIVADDLGYNDISINGNKLIETNNIDQIAKNGINFTRAYATASVCAPSRAAFLTGNYQHRYGFEFLPDLFNLSPRVRKADFKRFGHKDNFPAWYEKSVPVNQRGLDPYVSTIGDYLKKSGYKTSVIGKWHMGFHSKYNPRNFGFDQHYGITGAGSLYAPLNEEKIIESRHTWDFADFITWQVSNYHIEENGEKTIPKNSEYLTDIFTKKAIEFIKTNKNNSFFLHLSHMAPHGPFQAQKKYYDMFSHIKDHNKRVYYAMIKNLDDSIGEIKATLKEEGMLENTLIIFTSDNGGATYTRATDNSPFIGGKMSNFEGGTIVPMMMEWAGKIENQQNYTNMVSLMDIVPTILDAVNSPIKNKKFDGVSLLPFLESLEKIPHKELFWKTGYVKSIISENFKLHINEKEDFVFLNKIDEDPSEKNNLISMYPQKAKELKEKWNIWNKTLKKSKWKSNADVSIPLSNSKDAKKYYFPW</sequence>
<dbReference type="AlphaFoldDB" id="A0A381T100"/>
<evidence type="ECO:0000256" key="1">
    <source>
        <dbReference type="ARBA" id="ARBA00008779"/>
    </source>
</evidence>
<dbReference type="Pfam" id="PF00884">
    <property type="entry name" value="Sulfatase"/>
    <property type="match status" value="1"/>
</dbReference>
<feature type="transmembrane region" description="Helical" evidence="5">
    <location>
        <begin position="96"/>
        <end position="115"/>
    </location>
</feature>
<evidence type="ECO:0000259" key="6">
    <source>
        <dbReference type="Pfam" id="PF00884"/>
    </source>
</evidence>
<dbReference type="InterPro" id="IPR050738">
    <property type="entry name" value="Sulfatase"/>
</dbReference>
<dbReference type="PROSITE" id="PS00149">
    <property type="entry name" value="SULFATASE_2"/>
    <property type="match status" value="1"/>
</dbReference>
<feature type="transmembrane region" description="Helical" evidence="5">
    <location>
        <begin position="127"/>
        <end position="152"/>
    </location>
</feature>
<dbReference type="InterPro" id="IPR000917">
    <property type="entry name" value="Sulfatase_N"/>
</dbReference>
<gene>
    <name evidence="7" type="ORF">METZ01_LOCUS62198</name>
</gene>
<dbReference type="GO" id="GO:0004065">
    <property type="term" value="F:arylsulfatase activity"/>
    <property type="evidence" value="ECO:0007669"/>
    <property type="project" value="TreeGrafter"/>
</dbReference>
<keyword evidence="5" id="KW-0812">Transmembrane</keyword>
<evidence type="ECO:0000256" key="4">
    <source>
        <dbReference type="ARBA" id="ARBA00022837"/>
    </source>
</evidence>
<dbReference type="EMBL" id="UINC01003799">
    <property type="protein sequence ID" value="SVA09344.1"/>
    <property type="molecule type" value="Genomic_DNA"/>
</dbReference>
<evidence type="ECO:0000256" key="2">
    <source>
        <dbReference type="ARBA" id="ARBA00022723"/>
    </source>
</evidence>
<comment type="similarity">
    <text evidence="1">Belongs to the sulfatase family.</text>
</comment>
<proteinExistence type="inferred from homology"/>
<feature type="transmembrane region" description="Helical" evidence="5">
    <location>
        <begin position="158"/>
        <end position="179"/>
    </location>
</feature>
<accession>A0A381T100</accession>
<dbReference type="PROSITE" id="PS00523">
    <property type="entry name" value="SULFATASE_1"/>
    <property type="match status" value="1"/>
</dbReference>
<keyword evidence="5" id="KW-0472">Membrane</keyword>
<dbReference type="PANTHER" id="PTHR42693:SF33">
    <property type="entry name" value="ARYLSULFATASE"/>
    <property type="match status" value="1"/>
</dbReference>
<keyword evidence="3" id="KW-0378">Hydrolase</keyword>
<name>A0A381T100_9ZZZZ</name>
<reference evidence="7" key="1">
    <citation type="submission" date="2018-05" db="EMBL/GenBank/DDBJ databases">
        <authorList>
            <person name="Lanie J.A."/>
            <person name="Ng W.-L."/>
            <person name="Kazmierczak K.M."/>
            <person name="Andrzejewski T.M."/>
            <person name="Davidsen T.M."/>
            <person name="Wayne K.J."/>
            <person name="Tettelin H."/>
            <person name="Glass J.I."/>
            <person name="Rusch D."/>
            <person name="Podicherti R."/>
            <person name="Tsui H.-C.T."/>
            <person name="Winkler M.E."/>
        </authorList>
    </citation>
    <scope>NUCLEOTIDE SEQUENCE</scope>
</reference>
<feature type="transmembrane region" description="Helical" evidence="5">
    <location>
        <begin position="38"/>
        <end position="58"/>
    </location>
</feature>
<feature type="transmembrane region" description="Helical" evidence="5">
    <location>
        <begin position="191"/>
        <end position="213"/>
    </location>
</feature>
<feature type="transmembrane region" description="Helical" evidence="5">
    <location>
        <begin position="233"/>
        <end position="251"/>
    </location>
</feature>
<dbReference type="Gene3D" id="3.40.720.10">
    <property type="entry name" value="Alkaline Phosphatase, subunit A"/>
    <property type="match status" value="1"/>
</dbReference>
<evidence type="ECO:0000313" key="7">
    <source>
        <dbReference type="EMBL" id="SVA09344.1"/>
    </source>
</evidence>
<evidence type="ECO:0000256" key="5">
    <source>
        <dbReference type="SAM" id="Phobius"/>
    </source>
</evidence>
<keyword evidence="2" id="KW-0479">Metal-binding</keyword>
<evidence type="ECO:0000256" key="3">
    <source>
        <dbReference type="ARBA" id="ARBA00022801"/>
    </source>
</evidence>
<keyword evidence="5" id="KW-1133">Transmembrane helix</keyword>
<feature type="transmembrane region" description="Helical" evidence="5">
    <location>
        <begin position="258"/>
        <end position="279"/>
    </location>
</feature>
<feature type="transmembrane region" description="Helical" evidence="5">
    <location>
        <begin position="70"/>
        <end position="90"/>
    </location>
</feature>
<dbReference type="InterPro" id="IPR017850">
    <property type="entry name" value="Alkaline_phosphatase_core_sf"/>
</dbReference>
<feature type="domain" description="Sulfatase N-terminal" evidence="6">
    <location>
        <begin position="298"/>
        <end position="654"/>
    </location>
</feature>